<accession>A0A433HWA3</accession>
<sequence length="91" mass="10682">MDKDVSTWTKGYKALPLDFIDTPEHPLCTRFGPLVEKNLNLYIEQMSEEGMWDISWSWGSYPENFEAARIYWKGILAVNRYKQLKAFGCLE</sequence>
<dbReference type="EMBL" id="RYZZ01000001">
    <property type="protein sequence ID" value="RUQ32566.1"/>
    <property type="molecule type" value="Genomic_DNA"/>
</dbReference>
<dbReference type="OrthoDB" id="3286086at2"/>
<protein>
    <submittedName>
        <fullName evidence="1">Uncharacterized protein</fullName>
    </submittedName>
</protein>
<gene>
    <name evidence="1" type="ORF">ELQ35_00240</name>
</gene>
<evidence type="ECO:0000313" key="1">
    <source>
        <dbReference type="EMBL" id="RUQ32566.1"/>
    </source>
</evidence>
<comment type="caution">
    <text evidence="1">The sequence shown here is derived from an EMBL/GenBank/DDBJ whole genome shotgun (WGS) entry which is preliminary data.</text>
</comment>
<reference evidence="1 2" key="1">
    <citation type="submission" date="2018-12" db="EMBL/GenBank/DDBJ databases">
        <title>Bacillus chawlae sp. nov., Bacillus glennii sp. nov., and Bacillus saganii sp. nov. Isolated from the Vehicle Assembly Building at Kennedy Space Center where the Viking Spacecraft were Assembled.</title>
        <authorList>
            <person name="Seuylemezian A."/>
            <person name="Vaishampayan P."/>
        </authorList>
    </citation>
    <scope>NUCLEOTIDE SEQUENCE [LARGE SCALE GENOMIC DNA]</scope>
    <source>
        <strain evidence="1 2">L5</strain>
    </source>
</reference>
<dbReference type="RefSeq" id="WP_126862857.1">
    <property type="nucleotide sequence ID" value="NZ_JAUSTX010000002.1"/>
</dbReference>
<dbReference type="AlphaFoldDB" id="A0A433HWA3"/>
<organism evidence="1 2">
    <name type="scientific">Peribacillus cavernae</name>
    <dbReference type="NCBI Taxonomy" id="1674310"/>
    <lineage>
        <taxon>Bacteria</taxon>
        <taxon>Bacillati</taxon>
        <taxon>Bacillota</taxon>
        <taxon>Bacilli</taxon>
        <taxon>Bacillales</taxon>
        <taxon>Bacillaceae</taxon>
        <taxon>Peribacillus</taxon>
    </lineage>
</organism>
<evidence type="ECO:0000313" key="2">
    <source>
        <dbReference type="Proteomes" id="UP000267430"/>
    </source>
</evidence>
<dbReference type="Proteomes" id="UP000267430">
    <property type="component" value="Unassembled WGS sequence"/>
</dbReference>
<keyword evidence="2" id="KW-1185">Reference proteome</keyword>
<name>A0A433HWA3_9BACI</name>
<proteinExistence type="predicted"/>